<keyword evidence="3" id="KW-1185">Reference proteome</keyword>
<feature type="compositionally biased region" description="Polar residues" evidence="1">
    <location>
        <begin position="21"/>
        <end position="42"/>
    </location>
</feature>
<dbReference type="Proteomes" id="UP001396334">
    <property type="component" value="Unassembled WGS sequence"/>
</dbReference>
<evidence type="ECO:0000313" key="3">
    <source>
        <dbReference type="Proteomes" id="UP001396334"/>
    </source>
</evidence>
<gene>
    <name evidence="2" type="ORF">V6N11_067897</name>
</gene>
<feature type="compositionally biased region" description="Low complexity" evidence="1">
    <location>
        <begin position="1"/>
        <end position="17"/>
    </location>
</feature>
<evidence type="ECO:0000313" key="2">
    <source>
        <dbReference type="EMBL" id="KAK9028082.1"/>
    </source>
</evidence>
<proteinExistence type="predicted"/>
<dbReference type="EMBL" id="JBBPBN010000012">
    <property type="protein sequence ID" value="KAK9028082.1"/>
    <property type="molecule type" value="Genomic_DNA"/>
</dbReference>
<protein>
    <recommendedName>
        <fullName evidence="4">BED-type domain-containing protein</fullName>
    </recommendedName>
</protein>
<evidence type="ECO:0000256" key="1">
    <source>
        <dbReference type="SAM" id="MobiDB-lite"/>
    </source>
</evidence>
<comment type="caution">
    <text evidence="2">The sequence shown here is derived from an EMBL/GenBank/DDBJ whole genome shotgun (WGS) entry which is preliminary data.</text>
</comment>
<sequence length="135" mass="15318">MTDWSSSLTSHDSLSHTLKSRSMTSRNPPQPPSQSENMPSSFDENEGSGSIFIDLKVDEFDEEEMQPSKRKKNKKNDPTTSDTTLGKRKKMSKWWTQFSIDKEDTVYASCKYCQYRIGCSTKNGTTPLGISKPHL</sequence>
<accession>A0ABR2SSH6</accession>
<organism evidence="2 3">
    <name type="scientific">Hibiscus sabdariffa</name>
    <name type="common">roselle</name>
    <dbReference type="NCBI Taxonomy" id="183260"/>
    <lineage>
        <taxon>Eukaryota</taxon>
        <taxon>Viridiplantae</taxon>
        <taxon>Streptophyta</taxon>
        <taxon>Embryophyta</taxon>
        <taxon>Tracheophyta</taxon>
        <taxon>Spermatophyta</taxon>
        <taxon>Magnoliopsida</taxon>
        <taxon>eudicotyledons</taxon>
        <taxon>Gunneridae</taxon>
        <taxon>Pentapetalae</taxon>
        <taxon>rosids</taxon>
        <taxon>malvids</taxon>
        <taxon>Malvales</taxon>
        <taxon>Malvaceae</taxon>
        <taxon>Malvoideae</taxon>
        <taxon>Hibiscus</taxon>
    </lineage>
</organism>
<feature type="region of interest" description="Disordered" evidence="1">
    <location>
        <begin position="1"/>
        <end position="86"/>
    </location>
</feature>
<reference evidence="2 3" key="1">
    <citation type="journal article" date="2024" name="G3 (Bethesda)">
        <title>Genome assembly of Hibiscus sabdariffa L. provides insights into metabolisms of medicinal natural products.</title>
        <authorList>
            <person name="Kim T."/>
        </authorList>
    </citation>
    <scope>NUCLEOTIDE SEQUENCE [LARGE SCALE GENOMIC DNA]</scope>
    <source>
        <strain evidence="2">TK-2024</strain>
        <tissue evidence="2">Old leaves</tissue>
    </source>
</reference>
<evidence type="ECO:0008006" key="4">
    <source>
        <dbReference type="Google" id="ProtNLM"/>
    </source>
</evidence>
<name>A0ABR2SSH6_9ROSI</name>